<dbReference type="InterPro" id="IPR051925">
    <property type="entry name" value="RNA-binding_domain"/>
</dbReference>
<dbReference type="InterPro" id="IPR001890">
    <property type="entry name" value="RNA-binding_CRM"/>
</dbReference>
<dbReference type="PANTHER" id="PTHR40065:SF3">
    <property type="entry name" value="RNA-BINDING PROTEIN YHBY"/>
    <property type="match status" value="1"/>
</dbReference>
<evidence type="ECO:0000313" key="3">
    <source>
        <dbReference type="EMBL" id="MPM90474.1"/>
    </source>
</evidence>
<evidence type="ECO:0000259" key="2">
    <source>
        <dbReference type="PROSITE" id="PS51295"/>
    </source>
</evidence>
<dbReference type="SUPFAM" id="SSF75471">
    <property type="entry name" value="YhbY-like"/>
    <property type="match status" value="1"/>
</dbReference>
<dbReference type="GO" id="GO:0003723">
    <property type="term" value="F:RNA binding"/>
    <property type="evidence" value="ECO:0007669"/>
    <property type="project" value="UniProtKB-KW"/>
</dbReference>
<evidence type="ECO:0000256" key="1">
    <source>
        <dbReference type="ARBA" id="ARBA00022884"/>
    </source>
</evidence>
<dbReference type="EMBL" id="VSSQ01037711">
    <property type="protein sequence ID" value="MPM90474.1"/>
    <property type="molecule type" value="Genomic_DNA"/>
</dbReference>
<gene>
    <name evidence="3" type="ORF">SDC9_137595</name>
</gene>
<protein>
    <recommendedName>
        <fullName evidence="2">CRM domain-containing protein</fullName>
    </recommendedName>
</protein>
<comment type="caution">
    <text evidence="3">The sequence shown here is derived from an EMBL/GenBank/DDBJ whole genome shotgun (WGS) entry which is preliminary data.</text>
</comment>
<dbReference type="InterPro" id="IPR035920">
    <property type="entry name" value="YhbY-like_sf"/>
</dbReference>
<sequence>MNGAQRAEFRKLANTLKPIFQIGKEDIGENLIKSVDEALNKRELIKVAVLESCSLDTKAAAGTLAEALGAEVIQSIGRKFVLYRKKPEEK</sequence>
<dbReference type="Pfam" id="PF01985">
    <property type="entry name" value="CRS1_YhbY"/>
    <property type="match status" value="1"/>
</dbReference>
<dbReference type="SMART" id="SM01103">
    <property type="entry name" value="CRS1_YhbY"/>
    <property type="match status" value="1"/>
</dbReference>
<proteinExistence type="predicted"/>
<accession>A0A645DLZ7</accession>
<reference evidence="3" key="1">
    <citation type="submission" date="2019-08" db="EMBL/GenBank/DDBJ databases">
        <authorList>
            <person name="Kucharzyk K."/>
            <person name="Murdoch R.W."/>
            <person name="Higgins S."/>
            <person name="Loffler F."/>
        </authorList>
    </citation>
    <scope>NUCLEOTIDE SEQUENCE</scope>
</reference>
<dbReference type="PROSITE" id="PS51295">
    <property type="entry name" value="CRM"/>
    <property type="match status" value="1"/>
</dbReference>
<dbReference type="PANTHER" id="PTHR40065">
    <property type="entry name" value="RNA-BINDING PROTEIN YHBY"/>
    <property type="match status" value="1"/>
</dbReference>
<dbReference type="AlphaFoldDB" id="A0A645DLZ7"/>
<organism evidence="3">
    <name type="scientific">bioreactor metagenome</name>
    <dbReference type="NCBI Taxonomy" id="1076179"/>
    <lineage>
        <taxon>unclassified sequences</taxon>
        <taxon>metagenomes</taxon>
        <taxon>ecological metagenomes</taxon>
    </lineage>
</organism>
<name>A0A645DLZ7_9ZZZZ</name>
<feature type="domain" description="CRM" evidence="2">
    <location>
        <begin position="1"/>
        <end position="90"/>
    </location>
</feature>
<keyword evidence="1" id="KW-0694">RNA-binding</keyword>
<dbReference type="Gene3D" id="3.30.110.60">
    <property type="entry name" value="YhbY-like"/>
    <property type="match status" value="1"/>
</dbReference>